<reference evidence="1" key="2">
    <citation type="submission" date="2021-01" db="EMBL/GenBank/DDBJ databases">
        <authorList>
            <person name="Schikora-Tamarit M.A."/>
        </authorList>
    </citation>
    <scope>NUCLEOTIDE SEQUENCE</scope>
    <source>
        <strain evidence="1">CBS6075</strain>
    </source>
</reference>
<accession>A0A9P8P9E8</accession>
<dbReference type="GeneID" id="70234960"/>
<evidence type="ECO:0000313" key="1">
    <source>
        <dbReference type="EMBL" id="KAH3667344.1"/>
    </source>
</evidence>
<dbReference type="EMBL" id="JAEUBE010000183">
    <property type="protein sequence ID" value="KAH3667344.1"/>
    <property type="molecule type" value="Genomic_DNA"/>
</dbReference>
<name>A0A9P8P9E8_9ASCO</name>
<gene>
    <name evidence="1" type="ORF">OGAPHI_002993</name>
</gene>
<dbReference type="AlphaFoldDB" id="A0A9P8P9E8"/>
<organism evidence="1 2">
    <name type="scientific">Ogataea philodendri</name>
    <dbReference type="NCBI Taxonomy" id="1378263"/>
    <lineage>
        <taxon>Eukaryota</taxon>
        <taxon>Fungi</taxon>
        <taxon>Dikarya</taxon>
        <taxon>Ascomycota</taxon>
        <taxon>Saccharomycotina</taxon>
        <taxon>Pichiomycetes</taxon>
        <taxon>Pichiales</taxon>
        <taxon>Pichiaceae</taxon>
        <taxon>Ogataea</taxon>
    </lineage>
</organism>
<sequence length="78" mass="7515">MYAVGTQPSLVSSSDLANDHPAPWSCKMYMIVSLVTGNSEADPEPGKSYAALNVGHFGLAAAGGGGGGGGGTCAAATG</sequence>
<evidence type="ECO:0000313" key="2">
    <source>
        <dbReference type="Proteomes" id="UP000769157"/>
    </source>
</evidence>
<dbReference type="RefSeq" id="XP_046062156.1">
    <property type="nucleotide sequence ID" value="XM_046203923.1"/>
</dbReference>
<proteinExistence type="predicted"/>
<reference evidence="1" key="1">
    <citation type="journal article" date="2021" name="Open Biol.">
        <title>Shared evolutionary footprints suggest mitochondrial oxidative damage underlies multiple complex I losses in fungi.</title>
        <authorList>
            <person name="Schikora-Tamarit M.A."/>
            <person name="Marcet-Houben M."/>
            <person name="Nosek J."/>
            <person name="Gabaldon T."/>
        </authorList>
    </citation>
    <scope>NUCLEOTIDE SEQUENCE</scope>
    <source>
        <strain evidence="1">CBS6075</strain>
    </source>
</reference>
<protein>
    <submittedName>
        <fullName evidence="1">Uncharacterized protein</fullName>
    </submittedName>
</protein>
<dbReference type="Proteomes" id="UP000769157">
    <property type="component" value="Unassembled WGS sequence"/>
</dbReference>
<keyword evidence="2" id="KW-1185">Reference proteome</keyword>
<comment type="caution">
    <text evidence="1">The sequence shown here is derived from an EMBL/GenBank/DDBJ whole genome shotgun (WGS) entry which is preliminary data.</text>
</comment>